<evidence type="ECO:0000256" key="1">
    <source>
        <dbReference type="ARBA" id="ARBA00005594"/>
    </source>
</evidence>
<dbReference type="PANTHER" id="PTHR43326">
    <property type="entry name" value="METHIONYL-TRNA SYNTHETASE"/>
    <property type="match status" value="1"/>
</dbReference>
<dbReference type="InterPro" id="IPR014729">
    <property type="entry name" value="Rossmann-like_a/b/a_fold"/>
</dbReference>
<evidence type="ECO:0000259" key="11">
    <source>
        <dbReference type="Pfam" id="PF09334"/>
    </source>
</evidence>
<dbReference type="Proteomes" id="UP000275078">
    <property type="component" value="Unassembled WGS sequence"/>
</dbReference>
<dbReference type="SUPFAM" id="SSF47323">
    <property type="entry name" value="Anticodon-binding domain of a subclass of class I aminoacyl-tRNA synthetases"/>
    <property type="match status" value="1"/>
</dbReference>
<name>A0A3N4ID01_ASCIM</name>
<dbReference type="AlphaFoldDB" id="A0A3N4ID01"/>
<evidence type="ECO:0000256" key="5">
    <source>
        <dbReference type="ARBA" id="ARBA00022840"/>
    </source>
</evidence>
<dbReference type="SUPFAM" id="SSF52374">
    <property type="entry name" value="Nucleotidylyl transferase"/>
    <property type="match status" value="1"/>
</dbReference>
<dbReference type="EC" id="6.1.1.10" evidence="2"/>
<dbReference type="GO" id="GO:0006431">
    <property type="term" value="P:methionyl-tRNA aminoacylation"/>
    <property type="evidence" value="ECO:0007669"/>
    <property type="project" value="InterPro"/>
</dbReference>
<keyword evidence="4 10" id="KW-0547">Nucleotide-binding</keyword>
<evidence type="ECO:0000256" key="9">
    <source>
        <dbReference type="ARBA" id="ARBA00068817"/>
    </source>
</evidence>
<dbReference type="FunFam" id="2.170.220.10:FF:000001">
    <property type="entry name" value="methionine--tRNA ligase, mitochondrial"/>
    <property type="match status" value="1"/>
</dbReference>
<protein>
    <recommendedName>
        <fullName evidence="9">Probable methionine--tRNA ligase, mitochondrial</fullName>
        <ecNumber evidence="2">6.1.1.10</ecNumber>
    </recommendedName>
</protein>
<dbReference type="EMBL" id="ML119665">
    <property type="protein sequence ID" value="RPA83386.1"/>
    <property type="molecule type" value="Genomic_DNA"/>
</dbReference>
<keyword evidence="7 10" id="KW-0030">Aminoacyl-tRNA synthetase</keyword>
<keyword evidence="5 10" id="KW-0067">ATP-binding</keyword>
<dbReference type="Pfam" id="PF19303">
    <property type="entry name" value="Anticodon_3"/>
    <property type="match status" value="1"/>
</dbReference>
<comment type="catalytic activity">
    <reaction evidence="8">
        <text>tRNA(Met) + L-methionine + ATP = L-methionyl-tRNA(Met) + AMP + diphosphate</text>
        <dbReference type="Rhea" id="RHEA:13481"/>
        <dbReference type="Rhea" id="RHEA-COMP:9667"/>
        <dbReference type="Rhea" id="RHEA-COMP:9698"/>
        <dbReference type="ChEBI" id="CHEBI:30616"/>
        <dbReference type="ChEBI" id="CHEBI:33019"/>
        <dbReference type="ChEBI" id="CHEBI:57844"/>
        <dbReference type="ChEBI" id="CHEBI:78442"/>
        <dbReference type="ChEBI" id="CHEBI:78530"/>
        <dbReference type="ChEBI" id="CHEBI:456215"/>
        <dbReference type="EC" id="6.1.1.10"/>
    </reaction>
</comment>
<dbReference type="OrthoDB" id="24670at2759"/>
<accession>A0A3N4ID01</accession>
<reference evidence="13 14" key="1">
    <citation type="journal article" date="2018" name="Nat. Ecol. Evol.">
        <title>Pezizomycetes genomes reveal the molecular basis of ectomycorrhizal truffle lifestyle.</title>
        <authorList>
            <person name="Murat C."/>
            <person name="Payen T."/>
            <person name="Noel B."/>
            <person name="Kuo A."/>
            <person name="Morin E."/>
            <person name="Chen J."/>
            <person name="Kohler A."/>
            <person name="Krizsan K."/>
            <person name="Balestrini R."/>
            <person name="Da Silva C."/>
            <person name="Montanini B."/>
            <person name="Hainaut M."/>
            <person name="Levati E."/>
            <person name="Barry K.W."/>
            <person name="Belfiori B."/>
            <person name="Cichocki N."/>
            <person name="Clum A."/>
            <person name="Dockter R.B."/>
            <person name="Fauchery L."/>
            <person name="Guy J."/>
            <person name="Iotti M."/>
            <person name="Le Tacon F."/>
            <person name="Lindquist E.A."/>
            <person name="Lipzen A."/>
            <person name="Malagnac F."/>
            <person name="Mello A."/>
            <person name="Molinier V."/>
            <person name="Miyauchi S."/>
            <person name="Poulain J."/>
            <person name="Riccioni C."/>
            <person name="Rubini A."/>
            <person name="Sitrit Y."/>
            <person name="Splivallo R."/>
            <person name="Traeger S."/>
            <person name="Wang M."/>
            <person name="Zifcakova L."/>
            <person name="Wipf D."/>
            <person name="Zambonelli A."/>
            <person name="Paolocci F."/>
            <person name="Nowrousian M."/>
            <person name="Ottonello S."/>
            <person name="Baldrian P."/>
            <person name="Spatafora J.W."/>
            <person name="Henrissat B."/>
            <person name="Nagy L.G."/>
            <person name="Aury J.M."/>
            <person name="Wincker P."/>
            <person name="Grigoriev I.V."/>
            <person name="Bonfante P."/>
            <person name="Martin F.M."/>
        </authorList>
    </citation>
    <scope>NUCLEOTIDE SEQUENCE [LARGE SCALE GENOMIC DNA]</scope>
    <source>
        <strain evidence="13 14">RN42</strain>
    </source>
</reference>
<feature type="domain" description="Methionyl/Leucyl tRNA synthetase" evidence="11">
    <location>
        <begin position="60"/>
        <end position="425"/>
    </location>
</feature>
<evidence type="ECO:0000313" key="14">
    <source>
        <dbReference type="Proteomes" id="UP000275078"/>
    </source>
</evidence>
<gene>
    <name evidence="13" type="ORF">BJ508DRAFT_224068</name>
</gene>
<dbReference type="Gene3D" id="2.170.220.10">
    <property type="match status" value="1"/>
</dbReference>
<dbReference type="Gene3D" id="1.10.730.10">
    <property type="entry name" value="Isoleucyl-tRNA Synthetase, Domain 1"/>
    <property type="match status" value="1"/>
</dbReference>
<dbReference type="InterPro" id="IPR014758">
    <property type="entry name" value="Met-tRNA_synth"/>
</dbReference>
<dbReference type="CDD" id="cd00814">
    <property type="entry name" value="MetRS_core"/>
    <property type="match status" value="1"/>
</dbReference>
<evidence type="ECO:0000256" key="10">
    <source>
        <dbReference type="RuleBase" id="RU363039"/>
    </source>
</evidence>
<keyword evidence="6 10" id="KW-0648">Protein biosynthesis</keyword>
<dbReference type="InterPro" id="IPR023457">
    <property type="entry name" value="Met-tRNA_synth_2"/>
</dbReference>
<evidence type="ECO:0000256" key="3">
    <source>
        <dbReference type="ARBA" id="ARBA00022598"/>
    </source>
</evidence>
<dbReference type="GO" id="GO:0004825">
    <property type="term" value="F:methionine-tRNA ligase activity"/>
    <property type="evidence" value="ECO:0007669"/>
    <property type="project" value="UniProtKB-EC"/>
</dbReference>
<dbReference type="STRING" id="1160509.A0A3N4ID01"/>
<proteinExistence type="inferred from homology"/>
<evidence type="ECO:0000313" key="13">
    <source>
        <dbReference type="EMBL" id="RPA83386.1"/>
    </source>
</evidence>
<evidence type="ECO:0000256" key="4">
    <source>
        <dbReference type="ARBA" id="ARBA00022741"/>
    </source>
</evidence>
<evidence type="ECO:0000256" key="2">
    <source>
        <dbReference type="ARBA" id="ARBA00012838"/>
    </source>
</evidence>
<evidence type="ECO:0000256" key="8">
    <source>
        <dbReference type="ARBA" id="ARBA00047364"/>
    </source>
</evidence>
<keyword evidence="3 10" id="KW-0436">Ligase</keyword>
<dbReference type="NCBIfam" id="TIGR00398">
    <property type="entry name" value="metG"/>
    <property type="match status" value="1"/>
</dbReference>
<dbReference type="InterPro" id="IPR009080">
    <property type="entry name" value="tRNAsynth_Ia_anticodon-bd"/>
</dbReference>
<dbReference type="Gene3D" id="3.40.50.620">
    <property type="entry name" value="HUPs"/>
    <property type="match status" value="1"/>
</dbReference>
<dbReference type="Pfam" id="PF09334">
    <property type="entry name" value="tRNA-synt_1g"/>
    <property type="match status" value="1"/>
</dbReference>
<dbReference type="PANTHER" id="PTHR43326:SF1">
    <property type="entry name" value="METHIONINE--TRNA LIGASE, MITOCHONDRIAL"/>
    <property type="match status" value="1"/>
</dbReference>
<organism evidence="13 14">
    <name type="scientific">Ascobolus immersus RN42</name>
    <dbReference type="NCBI Taxonomy" id="1160509"/>
    <lineage>
        <taxon>Eukaryota</taxon>
        <taxon>Fungi</taxon>
        <taxon>Dikarya</taxon>
        <taxon>Ascomycota</taxon>
        <taxon>Pezizomycotina</taxon>
        <taxon>Pezizomycetes</taxon>
        <taxon>Pezizales</taxon>
        <taxon>Ascobolaceae</taxon>
        <taxon>Ascobolus</taxon>
    </lineage>
</organism>
<dbReference type="InterPro" id="IPR015413">
    <property type="entry name" value="Methionyl/Leucyl_tRNA_Synth"/>
</dbReference>
<evidence type="ECO:0000256" key="6">
    <source>
        <dbReference type="ARBA" id="ARBA00022917"/>
    </source>
</evidence>
<dbReference type="CDD" id="cd07957">
    <property type="entry name" value="Anticodon_Ia_Met"/>
    <property type="match status" value="1"/>
</dbReference>
<dbReference type="InterPro" id="IPR041872">
    <property type="entry name" value="Anticodon_Met"/>
</dbReference>
<feature type="domain" description="Methionyl-tRNA synthetase anticodon-binding" evidence="12">
    <location>
        <begin position="447"/>
        <end position="549"/>
    </location>
</feature>
<dbReference type="GO" id="GO:0005524">
    <property type="term" value="F:ATP binding"/>
    <property type="evidence" value="ECO:0007669"/>
    <property type="project" value="UniProtKB-KW"/>
</dbReference>
<evidence type="ECO:0000256" key="7">
    <source>
        <dbReference type="ARBA" id="ARBA00023146"/>
    </source>
</evidence>
<sequence length="583" mass="66852">MSNLINRLGLRSRSLLGCTRTSWSTPKCSTLSSSFQHKTFQAYRAASTTSSTALDKKPTFITTPIFYVNAEPHVGHLFTLVLSDVYKRWETLNGRPARLLTGTDEHGMKVQQAAAKVGIPAEIFCDDLAAVFKKLANEVGVDYDRFIRTTDQDHKDAVQFFWKRLQDEGYIYQSKHTGWYSVADETFYTEQQIHEVVNPATGLKEMVSKESGRIVEYTSEMNYHFAMSKLQPKLMDFYKANPDFITPYFRYKEVIDEVAQGLEDLSISRPVSRLTWGIPVPEDNSQTVYVWVDALINYLTASGYPFHPGKERALGWPADLHVIGKDIIRFHGIYWPALLLALDLPLPKQLLAHGHWTMNRKKMSKSDGNVVNPFFAIKRFGLDTIRFYMAMDGGVDYDADYSNEMIATKYKTYLQNQLGNLVGRVSFKGYDIRRSIENGRTEAYHDSPAEKALLELLEKTPELVTREFDNRSISGALKKIFELISVTHQYLTIIQPWSLVKKDTEADRESVDHCIWLCAETTRMAGILLQPFMPDKALEILDHLKVAEDRRTFEWAVFGKDREYANGIKHRVKMFPPIMTEDH</sequence>
<evidence type="ECO:0000259" key="12">
    <source>
        <dbReference type="Pfam" id="PF19303"/>
    </source>
</evidence>
<dbReference type="InterPro" id="IPR033911">
    <property type="entry name" value="MetRS_core"/>
</dbReference>
<comment type="similarity">
    <text evidence="1 10">Belongs to the class-I aminoacyl-tRNA synthetase family.</text>
</comment>
<dbReference type="GO" id="GO:0005739">
    <property type="term" value="C:mitochondrion"/>
    <property type="evidence" value="ECO:0007669"/>
    <property type="project" value="UniProtKB-ARBA"/>
</dbReference>
<dbReference type="PRINTS" id="PR01041">
    <property type="entry name" value="TRNASYNTHMET"/>
</dbReference>
<keyword evidence="14" id="KW-1185">Reference proteome</keyword>